<gene>
    <name evidence="1" type="ORF">LMG29739_02471</name>
</gene>
<dbReference type="AlphaFoldDB" id="A0A6J5DU37"/>
<organism evidence="1 2">
    <name type="scientific">Paraburkholderia solisilvae</name>
    <dbReference type="NCBI Taxonomy" id="624376"/>
    <lineage>
        <taxon>Bacteria</taxon>
        <taxon>Pseudomonadati</taxon>
        <taxon>Pseudomonadota</taxon>
        <taxon>Betaproteobacteria</taxon>
        <taxon>Burkholderiales</taxon>
        <taxon>Burkholderiaceae</taxon>
        <taxon>Paraburkholderia</taxon>
    </lineage>
</organism>
<sequence>MICKVQGNAMRAREGGQRYGSLGESRTVKPGHPAPQRALIALQDGPCQLWRTVDKVAAKRFFSGSCSAPVERISFAGRIRKALLEAGREIVGN</sequence>
<name>A0A6J5DU37_9BURK</name>
<reference evidence="1 2" key="1">
    <citation type="submission" date="2020-04" db="EMBL/GenBank/DDBJ databases">
        <authorList>
            <person name="De Canck E."/>
        </authorList>
    </citation>
    <scope>NUCLEOTIDE SEQUENCE [LARGE SCALE GENOMIC DNA]</scope>
    <source>
        <strain evidence="1 2">LMG 29739</strain>
    </source>
</reference>
<proteinExistence type="predicted"/>
<dbReference type="Proteomes" id="UP000494329">
    <property type="component" value="Unassembled WGS sequence"/>
</dbReference>
<evidence type="ECO:0000313" key="1">
    <source>
        <dbReference type="EMBL" id="CAB3756532.1"/>
    </source>
</evidence>
<keyword evidence="2" id="KW-1185">Reference proteome</keyword>
<dbReference type="EMBL" id="CADIKF010000016">
    <property type="protein sequence ID" value="CAB3756532.1"/>
    <property type="molecule type" value="Genomic_DNA"/>
</dbReference>
<accession>A0A6J5DU37</accession>
<protein>
    <submittedName>
        <fullName evidence="1">Uncharacterized protein</fullName>
    </submittedName>
</protein>
<evidence type="ECO:0000313" key="2">
    <source>
        <dbReference type="Proteomes" id="UP000494329"/>
    </source>
</evidence>